<dbReference type="GO" id="GO:0015288">
    <property type="term" value="F:porin activity"/>
    <property type="evidence" value="ECO:0007669"/>
    <property type="project" value="InterPro"/>
</dbReference>
<dbReference type="GO" id="GO:0008643">
    <property type="term" value="P:carbohydrate transport"/>
    <property type="evidence" value="ECO:0007669"/>
    <property type="project" value="InterPro"/>
</dbReference>
<dbReference type="PROSITE" id="PS51257">
    <property type="entry name" value="PROKAR_LIPOPROTEIN"/>
    <property type="match status" value="1"/>
</dbReference>
<dbReference type="Proteomes" id="UP001139293">
    <property type="component" value="Unassembled WGS sequence"/>
</dbReference>
<proteinExistence type="inferred from homology"/>
<feature type="compositionally biased region" description="Basic and acidic residues" evidence="3">
    <location>
        <begin position="44"/>
        <end position="55"/>
    </location>
</feature>
<sequence length="418" mass="45156">MNTNIKSMRMSFLIGASLACTGSLFSPESHASTSFGSPNTVDNTIKENTRKKESWRENLASEHNLTLGLDYQVLGLSASSPTAGGADSSAAGVARFYGSWNLIGIESGNVGGLVWKVEHRHGYTDTAPKAYSFIEPGLGYIGMIGPAYSDQGGRLTNLYWKQQFNQGKTALMAGYLDTSDYVDTYALASPWTGFTNLAFSTGAGAIGLPDDGVLGLAVGHMINDNIYIIAGAADAKGRSDKPLDGFDTLFNEHKLFTSFELGWTASQEHIYTDNLHVTLWHMDGGTQHNLTQPSESGQGINFSASFFVTPQLMPFVRGGVSEGDVALYDKSLTLGVGYFGLGGEKNNLGFAVNFSEVNQNLGKAYGVTDDKQFTSELYYNMSLGEFVQLTPNVQYIDNPAISTEKDTWVIGLRARVSF</sequence>
<organism evidence="4 5">
    <name type="scientific">Shewanella pneumatophori</name>
    <dbReference type="NCBI Taxonomy" id="314092"/>
    <lineage>
        <taxon>Bacteria</taxon>
        <taxon>Pseudomonadati</taxon>
        <taxon>Pseudomonadota</taxon>
        <taxon>Gammaproteobacteria</taxon>
        <taxon>Alteromonadales</taxon>
        <taxon>Shewanellaceae</taxon>
        <taxon>Shewanella</taxon>
    </lineage>
</organism>
<evidence type="ECO:0000256" key="3">
    <source>
        <dbReference type="SAM" id="MobiDB-lite"/>
    </source>
</evidence>
<dbReference type="InterPro" id="IPR052932">
    <property type="entry name" value="OprB_Porin"/>
</dbReference>
<dbReference type="InterPro" id="IPR038673">
    <property type="entry name" value="OprB_sf"/>
</dbReference>
<evidence type="ECO:0000313" key="5">
    <source>
        <dbReference type="Proteomes" id="UP001139293"/>
    </source>
</evidence>
<evidence type="ECO:0000256" key="2">
    <source>
        <dbReference type="RuleBase" id="RU363072"/>
    </source>
</evidence>
<dbReference type="GO" id="GO:0016020">
    <property type="term" value="C:membrane"/>
    <property type="evidence" value="ECO:0007669"/>
    <property type="project" value="InterPro"/>
</dbReference>
<reference evidence="4" key="1">
    <citation type="submission" date="2022-01" db="EMBL/GenBank/DDBJ databases">
        <title>Whole genome-based taxonomy of the Shewanellaceae.</title>
        <authorList>
            <person name="Martin-Rodriguez A.J."/>
        </authorList>
    </citation>
    <scope>NUCLEOTIDE SEQUENCE</scope>
    <source>
        <strain evidence="4">KCTC 23973</strain>
    </source>
</reference>
<name>A0A9X1ZBG9_9GAMM</name>
<dbReference type="RefSeq" id="WP_248949509.1">
    <property type="nucleotide sequence ID" value="NZ_JAKILB010000004.1"/>
</dbReference>
<feature type="region of interest" description="Disordered" evidence="3">
    <location>
        <begin position="30"/>
        <end position="55"/>
    </location>
</feature>
<comment type="caution">
    <text evidence="4">The sequence shown here is derived from an EMBL/GenBank/DDBJ whole genome shotgun (WGS) entry which is preliminary data.</text>
</comment>
<dbReference type="PANTHER" id="PTHR37944">
    <property type="entry name" value="PORIN B"/>
    <property type="match status" value="1"/>
</dbReference>
<dbReference type="PANTHER" id="PTHR37944:SF1">
    <property type="entry name" value="PORIN B"/>
    <property type="match status" value="1"/>
</dbReference>
<feature type="chain" id="PRO_5041019868" evidence="2">
    <location>
        <begin position="32"/>
        <end position="418"/>
    </location>
</feature>
<accession>A0A9X1ZBG9</accession>
<evidence type="ECO:0000313" key="4">
    <source>
        <dbReference type="EMBL" id="MCL1138476.1"/>
    </source>
</evidence>
<dbReference type="Pfam" id="PF04966">
    <property type="entry name" value="OprB"/>
    <property type="match status" value="1"/>
</dbReference>
<dbReference type="EMBL" id="JAKILB010000004">
    <property type="protein sequence ID" value="MCL1138476.1"/>
    <property type="molecule type" value="Genomic_DNA"/>
</dbReference>
<dbReference type="AlphaFoldDB" id="A0A9X1ZBG9"/>
<feature type="compositionally biased region" description="Polar residues" evidence="3">
    <location>
        <begin position="30"/>
        <end position="43"/>
    </location>
</feature>
<comment type="similarity">
    <text evidence="1 2">Belongs to the OprB family.</text>
</comment>
<feature type="signal peptide" evidence="2">
    <location>
        <begin position="1"/>
        <end position="31"/>
    </location>
</feature>
<dbReference type="Gene3D" id="2.40.160.180">
    <property type="entry name" value="Carbohydrate-selective porin OprB"/>
    <property type="match status" value="1"/>
</dbReference>
<dbReference type="InterPro" id="IPR007049">
    <property type="entry name" value="Carb-sel_porin_OprB"/>
</dbReference>
<keyword evidence="5" id="KW-1185">Reference proteome</keyword>
<protein>
    <submittedName>
        <fullName evidence="4">Carbohydrate porin</fullName>
    </submittedName>
</protein>
<evidence type="ECO:0000256" key="1">
    <source>
        <dbReference type="ARBA" id="ARBA00008769"/>
    </source>
</evidence>
<gene>
    <name evidence="4" type="ORF">L2740_07975</name>
</gene>
<keyword evidence="2" id="KW-0732">Signal</keyword>